<dbReference type="EMBL" id="CP044455">
    <property type="protein sequence ID" value="QIC69821.1"/>
    <property type="molecule type" value="Genomic_DNA"/>
</dbReference>
<evidence type="ECO:0000313" key="5">
    <source>
        <dbReference type="Proteomes" id="UP000503440"/>
    </source>
</evidence>
<dbReference type="InterPro" id="IPR008258">
    <property type="entry name" value="Transglycosylase_SLT_dom_1"/>
</dbReference>
<dbReference type="Pfam" id="PF20155">
    <property type="entry name" value="TMP_3"/>
    <property type="match status" value="1"/>
</dbReference>
<dbReference type="InterPro" id="IPR013491">
    <property type="entry name" value="Tape_meas_N"/>
</dbReference>
<evidence type="ECO:0000259" key="3">
    <source>
        <dbReference type="Pfam" id="PF20155"/>
    </source>
</evidence>
<feature type="domain" description="Tape measure protein N-terminal" evidence="3">
    <location>
        <begin position="63"/>
        <end position="253"/>
    </location>
</feature>
<feature type="domain" description="Transglycosylase SLT" evidence="2">
    <location>
        <begin position="708"/>
        <end position="804"/>
    </location>
</feature>
<protein>
    <submittedName>
        <fullName evidence="4">Tape measure protein</fullName>
    </submittedName>
</protein>
<dbReference type="CDD" id="cd00254">
    <property type="entry name" value="LT-like"/>
    <property type="match status" value="1"/>
</dbReference>
<gene>
    <name evidence="4" type="ORF">FSC09_05105</name>
</gene>
<dbReference type="Proteomes" id="UP000503440">
    <property type="component" value="Chromosome"/>
</dbReference>
<dbReference type="InterPro" id="IPR023346">
    <property type="entry name" value="Lysozyme-like_dom_sf"/>
</dbReference>
<evidence type="ECO:0000313" key="4">
    <source>
        <dbReference type="EMBL" id="QIC69821.1"/>
    </source>
</evidence>
<evidence type="ECO:0000256" key="1">
    <source>
        <dbReference type="SAM" id="MobiDB-lite"/>
    </source>
</evidence>
<dbReference type="NCBIfam" id="TIGR02675">
    <property type="entry name" value="tape_meas_nterm"/>
    <property type="match status" value="1"/>
</dbReference>
<dbReference type="Pfam" id="PF01464">
    <property type="entry name" value="SLT"/>
    <property type="match status" value="1"/>
</dbReference>
<feature type="region of interest" description="Disordered" evidence="1">
    <location>
        <begin position="1300"/>
        <end position="1329"/>
    </location>
</feature>
<evidence type="ECO:0000259" key="2">
    <source>
        <dbReference type="Pfam" id="PF01464"/>
    </source>
</evidence>
<organism evidence="4 5">
    <name type="scientific">Acinetobacter indicus</name>
    <dbReference type="NCBI Taxonomy" id="756892"/>
    <lineage>
        <taxon>Bacteria</taxon>
        <taxon>Pseudomonadati</taxon>
        <taxon>Pseudomonadota</taxon>
        <taxon>Gammaproteobacteria</taxon>
        <taxon>Moraxellales</taxon>
        <taxon>Moraxellaceae</taxon>
        <taxon>Acinetobacter</taxon>
    </lineage>
</organism>
<proteinExistence type="predicted"/>
<dbReference type="SUPFAM" id="SSF53955">
    <property type="entry name" value="Lysozyme-like"/>
    <property type="match status" value="1"/>
</dbReference>
<sequence>MAQESVLRIAIDSRNALKTTNEVAAGLENLTKKGDQVDAQMNTLSASIKSLVGYMGGLVTINKAIAMADGYTQMAARIRNATASSEEYAMVQDRVLATANTTYRQLGEAQEVYLSMAGGMKSLGYQTTQTLDLVDSLSFSFTHNATRTDQAQSAMDALSKSMAKGKIDADAWISIVTGADNVITDMAKTTGKSEAEIRKLGAEGKIALEDLIKTLIATRDENERLANNMENSLADGFTKLSNEVTVYLGKANEATSATGMLAGGLSSLADNLDAVANTGAVLGIGYVTSALLTKAAAVKASLVVSAQRQIADQAEATSQVRLAALEVQRTRQVAALTAQEIHLARQELNSATTRQARAAATMRLTQAEIAHNIAIKESTAAVIANTAAQNSLNTSRRIGATMLGLVGGPIGAITLGVTALAAGYAYMSYRTSEANAKLEEQGKVAEKTSAELQKLTGNDKKNAVSDLTAAFNAQNETLAKSKEAVDAVLFSIRASAVENKKARKVAEDARNGLISYNDAIRMLNEMEIRPDLYDMLKKQAKEYDANSLKAGNSQKALKALGVEVKLSGNSFQNAANQIDKHSEALDKSKTAAQKAAEGLEAVKKSLFDREYEAYLTKALLAKGYSEDQVRVMIDTANFARKEGIQLTNEMYQAALKVVSIEEQNKKVIDSRNAAERERTKELEKQQKILTASSKVQANAVKYNFSGLESKYGLPSGTLTAIHAIETGNTGKTNQVNKQTGATGGFQFLAGTAKQYGVKDRTDLAQSAEGAAKYMSYLLKLFKGDLEKAVRAYHAGEGNVQKGKNIGKYNNDYWQKFKGYTAGVNGFTAGDVGSKEWEKLLEEAAKMAEQQAELRKNLELNVANEVTRIRSKLSDDLQEIDKAGYSPERAKELKAEYQARADNDIAIAEYALKTKLDDYEAFKKTESQLLEDSFNERKFYAARDLELTKEQRDKAVALLDEQLKQELGYIKLAQETQLFQAKQAYMHEVDLMQERYRLEMQEIDKIADVKQRAAMREVTAAKLIDDYEKKRKAAEDNFNQVAAKIGGFEEYYAIQKEMEDSAAVMEEARKYELISEEEHKAALIEIEKRYLDARRSLNLSYGQQIAGSVADMFKQEGDKQNKYYKAAITAEKAFSIARAMIAIKTGIALAANNPWPLNLAAMASVAAQTASIVSDIRTIHVEGFANGGYTGHGGKYDPAGIVHKGEGVLTQEEIKALGGPQGFEDLRKSIRRGYATGGLVADTHRVGMGAVSAINSGRGSSDKATMVQPIVNVHTLPGETADVSWDNGQLDVRIRKIAKEEAKAPWSELNNPNSYSSKQIQRNTTAGVKR</sequence>
<name>A0A6C0Y0X3_9GAMM</name>
<reference evidence="4 5" key="1">
    <citation type="submission" date="2019-09" db="EMBL/GenBank/DDBJ databases">
        <title>Non-baumannii Acinetobacter spp. carrying blaNDM-1 isolated in China.</title>
        <authorList>
            <person name="Cui C."/>
            <person name="Chen C."/>
            <person name="Sun J."/>
            <person name="Liu Y."/>
        </authorList>
    </citation>
    <scope>NUCLEOTIDE SEQUENCE [LARGE SCALE GENOMIC DNA]</scope>
    <source>
        <strain evidence="4 5">B18</strain>
    </source>
</reference>
<dbReference type="RefSeq" id="WP_163145654.1">
    <property type="nucleotide sequence ID" value="NZ_CP044455.1"/>
</dbReference>
<feature type="compositionally biased region" description="Polar residues" evidence="1">
    <location>
        <begin position="1307"/>
        <end position="1329"/>
    </location>
</feature>
<accession>A0A6C0Y0X3</accession>
<dbReference type="Gene3D" id="1.10.530.10">
    <property type="match status" value="1"/>
</dbReference>